<sequence length="159" mass="18927">FMEDTSESKAFADRDDKFYYNRLKYYKDRVLVPLAYINFDEYIKELNEERDILNKDLNKALKDIEKRPENKKAHNKRDNLQQQLDANEQKIEEGKRLQEEHGNELPISAGFFFINPFEVVYYAGGTSNAFRHFAGSYAVQWEMINYALNHGIDRYNFYG</sequence>
<dbReference type="Gene3D" id="3.40.630.30">
    <property type="match status" value="1"/>
</dbReference>
<dbReference type="PANTHER" id="PTHR36174">
    <property type="entry name" value="LIPID II:GLYCINE GLYCYLTRANSFERASE"/>
    <property type="match status" value="1"/>
</dbReference>
<organism evidence="14 15">
    <name type="scientific">Enterobacter hormaechei</name>
    <dbReference type="NCBI Taxonomy" id="158836"/>
    <lineage>
        <taxon>Bacteria</taxon>
        <taxon>Pseudomonadati</taxon>
        <taxon>Pseudomonadota</taxon>
        <taxon>Gammaproteobacteria</taxon>
        <taxon>Enterobacterales</taxon>
        <taxon>Enterobacteriaceae</taxon>
        <taxon>Enterobacter</taxon>
        <taxon>Enterobacter cloacae complex</taxon>
    </lineage>
</organism>
<feature type="coiled-coil region" evidence="13">
    <location>
        <begin position="43"/>
        <end position="100"/>
    </location>
</feature>
<dbReference type="GO" id="GO:0000166">
    <property type="term" value="F:nucleotide binding"/>
    <property type="evidence" value="ECO:0007669"/>
    <property type="project" value="InterPro"/>
</dbReference>
<comment type="caution">
    <text evidence="14">The sequence shown here is derived from an EMBL/GenBank/DDBJ whole genome shotgun (WGS) entry which is preliminary data.</text>
</comment>
<evidence type="ECO:0000256" key="2">
    <source>
        <dbReference type="ARBA" id="ARBA00012466"/>
    </source>
</evidence>
<dbReference type="EMBL" id="NMVR01001020">
    <property type="protein sequence ID" value="PJG35742.1"/>
    <property type="molecule type" value="Genomic_DNA"/>
</dbReference>
<evidence type="ECO:0000313" key="15">
    <source>
        <dbReference type="Proteomes" id="UP000231328"/>
    </source>
</evidence>
<name>A0AAP8GEP7_9ENTR</name>
<dbReference type="GO" id="GO:0009252">
    <property type="term" value="P:peptidoglycan biosynthetic process"/>
    <property type="evidence" value="ECO:0007669"/>
    <property type="project" value="UniProtKB-KW"/>
</dbReference>
<dbReference type="AlphaFoldDB" id="A0AAP8GEP7"/>
<dbReference type="GO" id="GO:0071555">
    <property type="term" value="P:cell wall organization"/>
    <property type="evidence" value="ECO:0007669"/>
    <property type="project" value="UniProtKB-KW"/>
</dbReference>
<dbReference type="SUPFAM" id="SSF46589">
    <property type="entry name" value="tRNA-binding arm"/>
    <property type="match status" value="1"/>
</dbReference>
<evidence type="ECO:0000256" key="1">
    <source>
        <dbReference type="ARBA" id="ARBA00009943"/>
    </source>
</evidence>
<evidence type="ECO:0000256" key="10">
    <source>
        <dbReference type="ARBA" id="ARBA00030706"/>
    </source>
</evidence>
<keyword evidence="6" id="KW-0133">Cell shape</keyword>
<keyword evidence="7" id="KW-0573">Peptidoglycan synthesis</keyword>
<feature type="non-terminal residue" evidence="14">
    <location>
        <position position="1"/>
    </location>
</feature>
<keyword evidence="4" id="KW-0963">Cytoplasm</keyword>
<evidence type="ECO:0000313" key="14">
    <source>
        <dbReference type="EMBL" id="PJG35742.1"/>
    </source>
</evidence>
<dbReference type="InterPro" id="IPR010978">
    <property type="entry name" value="tRNA-bd_arm"/>
</dbReference>
<comment type="similarity">
    <text evidence="1">Belongs to the FemABX family.</text>
</comment>
<gene>
    <name evidence="14" type="ORF">CGZ54_32480</name>
</gene>
<evidence type="ECO:0000256" key="4">
    <source>
        <dbReference type="ARBA" id="ARBA00022490"/>
    </source>
</evidence>
<protein>
    <recommendedName>
        <fullName evidence="3">Aminoacyltransferase FemA</fullName>
        <ecNumber evidence="2">2.3.2.17</ecNumber>
    </recommendedName>
    <alternativeName>
        <fullName evidence="11">Factor essential for expression of methicillin resistance A</fullName>
    </alternativeName>
    <alternativeName>
        <fullName evidence="10">N-acetylmuramoyl-L-alanyl-D-glutamyl-L-lysyl-(N6-glycyl)-D-alanyl-D-alanine-diphosphoundecaprenyl-N-acetylglucosamine:glycine glycyltransferase</fullName>
    </alternativeName>
</protein>
<evidence type="ECO:0000256" key="13">
    <source>
        <dbReference type="SAM" id="Coils"/>
    </source>
</evidence>
<dbReference type="PANTHER" id="PTHR36174:SF2">
    <property type="entry name" value="AMINOACYLTRANSFERASE FEMA"/>
    <property type="match status" value="1"/>
</dbReference>
<evidence type="ECO:0000256" key="6">
    <source>
        <dbReference type="ARBA" id="ARBA00022960"/>
    </source>
</evidence>
<dbReference type="Gene3D" id="1.20.58.90">
    <property type="match status" value="1"/>
</dbReference>
<dbReference type="PROSITE" id="PS51191">
    <property type="entry name" value="FEMABX"/>
    <property type="match status" value="1"/>
</dbReference>
<keyword evidence="13" id="KW-0175">Coiled coil</keyword>
<evidence type="ECO:0000256" key="5">
    <source>
        <dbReference type="ARBA" id="ARBA00022679"/>
    </source>
</evidence>
<dbReference type="EC" id="2.3.2.17" evidence="2"/>
<dbReference type="SUPFAM" id="SSF55729">
    <property type="entry name" value="Acyl-CoA N-acyltransferases (Nat)"/>
    <property type="match status" value="1"/>
</dbReference>
<comment type="catalytic activity">
    <reaction evidence="12">
        <text>beta-D-GlcNAc-(1-&gt;4)-Mur2Ac(oyl-L-Ala-D-isoglutaminyl-L-Lys-(N(6)-Gly)-D-Ala-D-Ala)-di-trans,octa-cis-undecaprenyl diphosphate + 2 glycyl-tRNA(Gly) = MurNAc-L-Ala-D-isoglutaminyl-L-Lys-(N(6)-tri-Gly)-D-Ala-D-Ala-diphospho-di-trans,octa-cis-undecaprenyl-GlcNAc + 2 tRNA(Gly) + 2 H(+)</text>
        <dbReference type="Rhea" id="RHEA:30439"/>
        <dbReference type="Rhea" id="RHEA-COMP:9664"/>
        <dbReference type="Rhea" id="RHEA-COMP:9683"/>
        <dbReference type="ChEBI" id="CHEBI:15378"/>
        <dbReference type="ChEBI" id="CHEBI:62234"/>
        <dbReference type="ChEBI" id="CHEBI:62235"/>
        <dbReference type="ChEBI" id="CHEBI:78442"/>
        <dbReference type="ChEBI" id="CHEBI:78522"/>
        <dbReference type="EC" id="2.3.2.17"/>
    </reaction>
</comment>
<evidence type="ECO:0000256" key="12">
    <source>
        <dbReference type="ARBA" id="ARBA00047483"/>
    </source>
</evidence>
<evidence type="ECO:0000256" key="7">
    <source>
        <dbReference type="ARBA" id="ARBA00022984"/>
    </source>
</evidence>
<dbReference type="InterPro" id="IPR003447">
    <property type="entry name" value="FEMABX"/>
</dbReference>
<proteinExistence type="inferred from homology"/>
<accession>A0AAP8GEP7</accession>
<evidence type="ECO:0000256" key="11">
    <source>
        <dbReference type="ARBA" id="ARBA00032233"/>
    </source>
</evidence>
<reference evidence="14 15" key="1">
    <citation type="submission" date="2017-07" db="EMBL/GenBank/DDBJ databases">
        <title>Draft genome sequence of Enterobacter cloacae ST128, a clinical strain coproducing KPC-2 and NDM-1 carbapenemases.</title>
        <authorList>
            <person name="Li X."/>
        </authorList>
    </citation>
    <scope>NUCLEOTIDE SEQUENCE [LARGE SCALE GENOMIC DNA]</scope>
    <source>
        <strain evidence="14 15">HBY</strain>
    </source>
</reference>
<feature type="non-terminal residue" evidence="14">
    <location>
        <position position="159"/>
    </location>
</feature>
<dbReference type="GO" id="GO:0016755">
    <property type="term" value="F:aminoacyltransferase activity"/>
    <property type="evidence" value="ECO:0007669"/>
    <property type="project" value="InterPro"/>
</dbReference>
<dbReference type="InterPro" id="IPR016181">
    <property type="entry name" value="Acyl_CoA_acyltransferase"/>
</dbReference>
<evidence type="ECO:0000256" key="9">
    <source>
        <dbReference type="ARBA" id="ARBA00023316"/>
    </source>
</evidence>
<dbReference type="GO" id="GO:0008360">
    <property type="term" value="P:regulation of cell shape"/>
    <property type="evidence" value="ECO:0007669"/>
    <property type="project" value="UniProtKB-KW"/>
</dbReference>
<evidence type="ECO:0000256" key="3">
    <source>
        <dbReference type="ARBA" id="ARBA00016236"/>
    </source>
</evidence>
<evidence type="ECO:0000256" key="8">
    <source>
        <dbReference type="ARBA" id="ARBA00023315"/>
    </source>
</evidence>
<dbReference type="Proteomes" id="UP000231328">
    <property type="component" value="Unassembled WGS sequence"/>
</dbReference>
<keyword evidence="9" id="KW-0961">Cell wall biogenesis/degradation</keyword>
<keyword evidence="8" id="KW-0012">Acyltransferase</keyword>
<keyword evidence="5" id="KW-0808">Transferase</keyword>
<dbReference type="InterPro" id="IPR050644">
    <property type="entry name" value="PG_Glycine_Bridge_Synth"/>
</dbReference>
<dbReference type="Pfam" id="PF02388">
    <property type="entry name" value="FemAB"/>
    <property type="match status" value="1"/>
</dbReference>